<name>A0A2U1M1K7_ARTAN</name>
<keyword evidence="2" id="KW-1185">Reference proteome</keyword>
<protein>
    <submittedName>
        <fullName evidence="1">Uncharacterized protein</fullName>
    </submittedName>
</protein>
<evidence type="ECO:0000313" key="1">
    <source>
        <dbReference type="EMBL" id="PWA55133.1"/>
    </source>
</evidence>
<comment type="caution">
    <text evidence="1">The sequence shown here is derived from an EMBL/GenBank/DDBJ whole genome shotgun (WGS) entry which is preliminary data.</text>
</comment>
<gene>
    <name evidence="1" type="ORF">CTI12_AA429610</name>
</gene>
<evidence type="ECO:0000313" key="2">
    <source>
        <dbReference type="Proteomes" id="UP000245207"/>
    </source>
</evidence>
<dbReference type="EMBL" id="PKPP01006855">
    <property type="protein sequence ID" value="PWA55133.1"/>
    <property type="molecule type" value="Genomic_DNA"/>
</dbReference>
<proteinExistence type="predicted"/>
<organism evidence="1 2">
    <name type="scientific">Artemisia annua</name>
    <name type="common">Sweet wormwood</name>
    <dbReference type="NCBI Taxonomy" id="35608"/>
    <lineage>
        <taxon>Eukaryota</taxon>
        <taxon>Viridiplantae</taxon>
        <taxon>Streptophyta</taxon>
        <taxon>Embryophyta</taxon>
        <taxon>Tracheophyta</taxon>
        <taxon>Spermatophyta</taxon>
        <taxon>Magnoliopsida</taxon>
        <taxon>eudicotyledons</taxon>
        <taxon>Gunneridae</taxon>
        <taxon>Pentapetalae</taxon>
        <taxon>asterids</taxon>
        <taxon>campanulids</taxon>
        <taxon>Asterales</taxon>
        <taxon>Asteraceae</taxon>
        <taxon>Asteroideae</taxon>
        <taxon>Anthemideae</taxon>
        <taxon>Artemisiinae</taxon>
        <taxon>Artemisia</taxon>
    </lineage>
</organism>
<reference evidence="1 2" key="1">
    <citation type="journal article" date="2018" name="Mol. Plant">
        <title>The genome of Artemisia annua provides insight into the evolution of Asteraceae family and artemisinin biosynthesis.</title>
        <authorList>
            <person name="Shen Q."/>
            <person name="Zhang L."/>
            <person name="Liao Z."/>
            <person name="Wang S."/>
            <person name="Yan T."/>
            <person name="Shi P."/>
            <person name="Liu M."/>
            <person name="Fu X."/>
            <person name="Pan Q."/>
            <person name="Wang Y."/>
            <person name="Lv Z."/>
            <person name="Lu X."/>
            <person name="Zhang F."/>
            <person name="Jiang W."/>
            <person name="Ma Y."/>
            <person name="Chen M."/>
            <person name="Hao X."/>
            <person name="Li L."/>
            <person name="Tang Y."/>
            <person name="Lv G."/>
            <person name="Zhou Y."/>
            <person name="Sun X."/>
            <person name="Brodelius P.E."/>
            <person name="Rose J.K.C."/>
            <person name="Tang K."/>
        </authorList>
    </citation>
    <scope>NUCLEOTIDE SEQUENCE [LARGE SCALE GENOMIC DNA]</scope>
    <source>
        <strain evidence="2">cv. Huhao1</strain>
        <tissue evidence="1">Leaf</tissue>
    </source>
</reference>
<accession>A0A2U1M1K7</accession>
<dbReference type="Proteomes" id="UP000245207">
    <property type="component" value="Unassembled WGS sequence"/>
</dbReference>
<sequence length="52" mass="5836">MNVGTDDDFFTFLGDDENIVCDKFLGDDENIVCDKDAFSQVFKVFGSLSFKS</sequence>
<dbReference type="AlphaFoldDB" id="A0A2U1M1K7"/>